<dbReference type="KEGG" id="spsw:Sps_03191"/>
<protein>
    <submittedName>
        <fullName evidence="3">ABC-type proline/glycine betaine transport system, periplasmic component</fullName>
    </submittedName>
</protein>
<name>A0A1S6HS27_9GAMM</name>
<dbReference type="GO" id="GO:0043190">
    <property type="term" value="C:ATP-binding cassette (ABC) transporter complex"/>
    <property type="evidence" value="ECO:0007669"/>
    <property type="project" value="InterPro"/>
</dbReference>
<dbReference type="EMBL" id="CP014782">
    <property type="protein sequence ID" value="AQS38333.1"/>
    <property type="molecule type" value="Genomic_DNA"/>
</dbReference>
<dbReference type="Pfam" id="PF04069">
    <property type="entry name" value="OpuAC"/>
    <property type="match status" value="1"/>
</dbReference>
<dbReference type="CDD" id="cd13643">
    <property type="entry name" value="PBP2_BCP_2"/>
    <property type="match status" value="1"/>
</dbReference>
<dbReference type="OrthoDB" id="7805658at2"/>
<evidence type="ECO:0000313" key="3">
    <source>
        <dbReference type="EMBL" id="AQS38333.1"/>
    </source>
</evidence>
<feature type="signal peptide" evidence="1">
    <location>
        <begin position="1"/>
        <end position="24"/>
    </location>
</feature>
<dbReference type="RefSeq" id="WP_077753392.1">
    <property type="nucleotide sequence ID" value="NZ_CP014782.1"/>
</dbReference>
<reference evidence="3 4" key="1">
    <citation type="submission" date="2016-03" db="EMBL/GenBank/DDBJ databases">
        <title>Complete genome sequence of Shewanella psychrophila WP2, a deep sea bacterium isolated from west Pacific sediment.</title>
        <authorList>
            <person name="Xu G."/>
            <person name="Jian H."/>
        </authorList>
    </citation>
    <scope>NUCLEOTIDE SEQUENCE [LARGE SCALE GENOMIC DNA]</scope>
    <source>
        <strain evidence="3 4">WP2</strain>
    </source>
</reference>
<dbReference type="GO" id="GO:0022857">
    <property type="term" value="F:transmembrane transporter activity"/>
    <property type="evidence" value="ECO:0007669"/>
    <property type="project" value="InterPro"/>
</dbReference>
<keyword evidence="1" id="KW-0732">Signal</keyword>
<accession>A0A1S6HS27</accession>
<sequence length="312" mass="35256">MDKFSRPLCLFVAMLASVSMSVCAKVGLLELDWSSQKVLTHVVGELLQAKGVEVNYVSSAADGQWYQLVYGHADVQIEVWQGSMATQFDKLVKAGKIIDAGTHMAVTREDWWYPDYIEPLCPGLPDWKALKACSALFSDGDDLQGVYISGPWVKPDRARIRALDLDFRVWEMPTGDALWETFNRLIEKRQAFVIFNWTPNWVEAVYKGKFIEFPTYSEACELEPAWGVNDKYLWDCGNPKNGWLKKAVSRYLADKSACALDIVRSFSLSNQDIALAAALVDIDNLSVEQAAKQWLHVNRARVEQWHAHASCI</sequence>
<dbReference type="InterPro" id="IPR007210">
    <property type="entry name" value="ABC_Gly_betaine_transp_sub-bd"/>
</dbReference>
<feature type="domain" description="ABC-type glycine betaine transport system substrate-binding" evidence="2">
    <location>
        <begin position="31"/>
        <end position="295"/>
    </location>
</feature>
<dbReference type="AlphaFoldDB" id="A0A1S6HS27"/>
<dbReference type="STRING" id="225848.Sps_03191"/>
<dbReference type="Gene3D" id="3.40.190.100">
    <property type="entry name" value="Glycine betaine-binding periplasmic protein, domain 2"/>
    <property type="match status" value="1"/>
</dbReference>
<evidence type="ECO:0000259" key="2">
    <source>
        <dbReference type="Pfam" id="PF04069"/>
    </source>
</evidence>
<evidence type="ECO:0000256" key="1">
    <source>
        <dbReference type="SAM" id="SignalP"/>
    </source>
</evidence>
<proteinExistence type="predicted"/>
<dbReference type="Gene3D" id="3.40.190.10">
    <property type="entry name" value="Periplasmic binding protein-like II"/>
    <property type="match status" value="1"/>
</dbReference>
<evidence type="ECO:0000313" key="4">
    <source>
        <dbReference type="Proteomes" id="UP000189545"/>
    </source>
</evidence>
<dbReference type="SUPFAM" id="SSF53850">
    <property type="entry name" value="Periplasmic binding protein-like II"/>
    <property type="match status" value="1"/>
</dbReference>
<keyword evidence="4" id="KW-1185">Reference proteome</keyword>
<organism evidence="3 4">
    <name type="scientific">Shewanella psychrophila</name>
    <dbReference type="NCBI Taxonomy" id="225848"/>
    <lineage>
        <taxon>Bacteria</taxon>
        <taxon>Pseudomonadati</taxon>
        <taxon>Pseudomonadota</taxon>
        <taxon>Gammaproteobacteria</taxon>
        <taxon>Alteromonadales</taxon>
        <taxon>Shewanellaceae</taxon>
        <taxon>Shewanella</taxon>
    </lineage>
</organism>
<feature type="chain" id="PRO_5012661603" evidence="1">
    <location>
        <begin position="25"/>
        <end position="312"/>
    </location>
</feature>
<gene>
    <name evidence="3" type="ORF">Sps_03191</name>
</gene>
<dbReference type="Proteomes" id="UP000189545">
    <property type="component" value="Chromosome"/>
</dbReference>